<feature type="transmembrane region" description="Helical" evidence="1">
    <location>
        <begin position="117"/>
        <end position="135"/>
    </location>
</feature>
<reference evidence="2" key="1">
    <citation type="journal article" date="2022" name="Int. J. Syst. Evol. Microbiol.">
        <title>Pseudomonas aegrilactucae sp. nov. and Pseudomonas morbosilactucae sp. nov., pathogens causing bacterial rot of lettuce in Japan.</title>
        <authorList>
            <person name="Sawada H."/>
            <person name="Fujikawa T."/>
            <person name="Satou M."/>
        </authorList>
    </citation>
    <scope>NUCLEOTIDE SEQUENCE</scope>
    <source>
        <strain evidence="2">0166_1</strain>
    </source>
</reference>
<accession>A0A9E6XW25</accession>
<gene>
    <name evidence="2" type="ORF">DSM104329_01875</name>
</gene>
<keyword evidence="1" id="KW-0472">Membrane</keyword>
<proteinExistence type="predicted"/>
<sequence length="159" mass="17388">MAEEERRDIVIEHPNRKKPAAKVTKLIVILLLLVSVALMAFVTFGGWSALEGAKPLLIGYMVIYLILAFYCARWTRGTLPLAAALGIILLIFAAIAGPEWFARDKTGYTDPAVDSGVLGLVTLLLVPVQFLLIAFSMRGFAQDWHVEVERPRDAGPAPA</sequence>
<keyword evidence="1" id="KW-0812">Transmembrane</keyword>
<dbReference type="Proteomes" id="UP001162834">
    <property type="component" value="Chromosome"/>
</dbReference>
<evidence type="ECO:0000313" key="2">
    <source>
        <dbReference type="EMBL" id="UGS35486.1"/>
    </source>
</evidence>
<keyword evidence="1" id="KW-1133">Transmembrane helix</keyword>
<protein>
    <submittedName>
        <fullName evidence="2">Uncharacterized protein</fullName>
    </submittedName>
</protein>
<dbReference type="EMBL" id="CP087164">
    <property type="protein sequence ID" value="UGS35486.1"/>
    <property type="molecule type" value="Genomic_DNA"/>
</dbReference>
<evidence type="ECO:0000256" key="1">
    <source>
        <dbReference type="SAM" id="Phobius"/>
    </source>
</evidence>
<feature type="transmembrane region" description="Helical" evidence="1">
    <location>
        <begin position="56"/>
        <end position="72"/>
    </location>
</feature>
<feature type="transmembrane region" description="Helical" evidence="1">
    <location>
        <begin position="26"/>
        <end position="50"/>
    </location>
</feature>
<dbReference type="RefSeq" id="WP_259315172.1">
    <property type="nucleotide sequence ID" value="NZ_CP087164.1"/>
</dbReference>
<dbReference type="AlphaFoldDB" id="A0A9E6XW25"/>
<dbReference type="KEGG" id="sbae:DSM104329_01875"/>
<keyword evidence="3" id="KW-1185">Reference proteome</keyword>
<organism evidence="2 3">
    <name type="scientific">Capillimicrobium parvum</name>
    <dbReference type="NCBI Taxonomy" id="2884022"/>
    <lineage>
        <taxon>Bacteria</taxon>
        <taxon>Bacillati</taxon>
        <taxon>Actinomycetota</taxon>
        <taxon>Thermoleophilia</taxon>
        <taxon>Solirubrobacterales</taxon>
        <taxon>Capillimicrobiaceae</taxon>
        <taxon>Capillimicrobium</taxon>
    </lineage>
</organism>
<name>A0A9E6XW25_9ACTN</name>
<evidence type="ECO:0000313" key="3">
    <source>
        <dbReference type="Proteomes" id="UP001162834"/>
    </source>
</evidence>
<feature type="transmembrane region" description="Helical" evidence="1">
    <location>
        <begin position="79"/>
        <end position="97"/>
    </location>
</feature>